<dbReference type="InterPro" id="IPR000683">
    <property type="entry name" value="Gfo/Idh/MocA-like_OxRdtase_N"/>
</dbReference>
<keyword evidence="4" id="KW-1185">Reference proteome</keyword>
<dbReference type="KEGG" id="mpg:Theba_2243"/>
<feature type="domain" description="GFO/IDH/MocA-like oxidoreductase" evidence="2">
    <location>
        <begin position="137"/>
        <end position="271"/>
    </location>
</feature>
<organism evidence="3 4">
    <name type="scientific">Mesotoga prima MesG1.Ag.4.2</name>
    <dbReference type="NCBI Taxonomy" id="660470"/>
    <lineage>
        <taxon>Bacteria</taxon>
        <taxon>Thermotogati</taxon>
        <taxon>Thermotogota</taxon>
        <taxon>Thermotogae</taxon>
        <taxon>Kosmotogales</taxon>
        <taxon>Kosmotogaceae</taxon>
        <taxon>Mesotoga</taxon>
    </lineage>
</organism>
<evidence type="ECO:0000259" key="1">
    <source>
        <dbReference type="Pfam" id="PF01408"/>
    </source>
</evidence>
<evidence type="ECO:0000313" key="3">
    <source>
        <dbReference type="EMBL" id="AFK07872.1"/>
    </source>
</evidence>
<name>I2F7G9_9BACT</name>
<dbReference type="HOGENOM" id="CLU_023194_1_4_0"/>
<dbReference type="Pfam" id="PF01408">
    <property type="entry name" value="GFO_IDH_MocA"/>
    <property type="match status" value="1"/>
</dbReference>
<proteinExistence type="predicted"/>
<evidence type="ECO:0000313" key="4">
    <source>
        <dbReference type="Proteomes" id="UP000002881"/>
    </source>
</evidence>
<accession>I2F7G9</accession>
<dbReference type="STRING" id="660470.Theba_2243"/>
<dbReference type="Gene3D" id="3.40.50.720">
    <property type="entry name" value="NAD(P)-binding Rossmann-like Domain"/>
    <property type="match status" value="1"/>
</dbReference>
<dbReference type="Proteomes" id="UP000002881">
    <property type="component" value="Chromosome"/>
</dbReference>
<gene>
    <name evidence="3" type="ORF">Theba_2243</name>
</gene>
<sequence>MKFGRLRVALIGAGQIAEVTHLPVLSEMSDRVELVGIADPAVERAVMLSSRFGIDNTFGDYNEMLSSLNPDAVFVCTPNKFHSAATVSALRSGSHVFCEKPPAINAREVQEMMVASKEAGKILSFNFHYRFRSEAIAIKKFVDSGDLGEIYFCEATALRRRGIPGWGSFTNKEIQGGGPLVDIGVHMLDLALHMMRFPQPKSITASAYCKIAKRSGVGLMGGWDPEKYSVEDSAFGFVRFHNGASLILKTSFALNMKDRSIMNLQIFGDRAGATVFPPEVFAESHGELTNTAIPFAESKDCYKRSVESFIDSCLGKESTIPTPEEALAVQSILDAFYLSAESASTVEL</sequence>
<dbReference type="InterPro" id="IPR036291">
    <property type="entry name" value="NAD(P)-bd_dom_sf"/>
</dbReference>
<dbReference type="InterPro" id="IPR055170">
    <property type="entry name" value="GFO_IDH_MocA-like_dom"/>
</dbReference>
<dbReference type="AlphaFoldDB" id="I2F7G9"/>
<dbReference type="Pfam" id="PF22725">
    <property type="entry name" value="GFO_IDH_MocA_C3"/>
    <property type="match status" value="1"/>
</dbReference>
<dbReference type="SUPFAM" id="SSF51735">
    <property type="entry name" value="NAD(P)-binding Rossmann-fold domains"/>
    <property type="match status" value="1"/>
</dbReference>
<dbReference type="PANTHER" id="PTHR43249">
    <property type="entry name" value="UDP-N-ACETYL-2-AMINO-2-DEOXY-D-GLUCURONATE OXIDASE"/>
    <property type="match status" value="1"/>
</dbReference>
<dbReference type="InterPro" id="IPR052515">
    <property type="entry name" value="Gfo/Idh/MocA_Oxidoreductase"/>
</dbReference>
<dbReference type="EMBL" id="CP003532">
    <property type="protein sequence ID" value="AFK07872.1"/>
    <property type="molecule type" value="Genomic_DNA"/>
</dbReference>
<dbReference type="GeneID" id="87107974"/>
<reference evidence="3 4" key="1">
    <citation type="journal article" date="2012" name="Genome Biol. Evol.">
        <title>Genome Sequence of the Mesophilic Thermotogales Bacterium Mesotoga prima MesG1.Ag.4.2 Reveals the Largest Thermotogales Genome To Date.</title>
        <authorList>
            <person name="Zhaxybayeva O."/>
            <person name="Swithers K.S."/>
            <person name="Foght J."/>
            <person name="Green A.G."/>
            <person name="Bruce D."/>
            <person name="Detter C."/>
            <person name="Han S."/>
            <person name="Teshima H."/>
            <person name="Han J."/>
            <person name="Woyke T."/>
            <person name="Pitluck S."/>
            <person name="Nolan M."/>
            <person name="Ivanova N."/>
            <person name="Pati A."/>
            <person name="Land M.L."/>
            <person name="Dlutek M."/>
            <person name="Doolittle W.F."/>
            <person name="Noll K.M."/>
            <person name="Nesbo C.L."/>
        </authorList>
    </citation>
    <scope>NUCLEOTIDE SEQUENCE [LARGE SCALE GENOMIC DNA]</scope>
    <source>
        <strain evidence="4">mesG1.Ag.4.2</strain>
    </source>
</reference>
<feature type="domain" description="Gfo/Idh/MocA-like oxidoreductase N-terminal" evidence="1">
    <location>
        <begin position="6"/>
        <end position="127"/>
    </location>
</feature>
<dbReference type="eggNOG" id="COG0673">
    <property type="taxonomic scope" value="Bacteria"/>
</dbReference>
<dbReference type="GO" id="GO:0000166">
    <property type="term" value="F:nucleotide binding"/>
    <property type="evidence" value="ECO:0007669"/>
    <property type="project" value="InterPro"/>
</dbReference>
<dbReference type="Gene3D" id="3.30.360.10">
    <property type="entry name" value="Dihydrodipicolinate Reductase, domain 2"/>
    <property type="match status" value="1"/>
</dbReference>
<protein>
    <submittedName>
        <fullName evidence="3">Putative dehydrogenase</fullName>
    </submittedName>
</protein>
<dbReference type="RefSeq" id="WP_014731631.1">
    <property type="nucleotide sequence ID" value="NC_017934.1"/>
</dbReference>
<dbReference type="PANTHER" id="PTHR43249:SF1">
    <property type="entry name" value="D-GLUCOSIDE 3-DEHYDROGENASE"/>
    <property type="match status" value="1"/>
</dbReference>
<evidence type="ECO:0000259" key="2">
    <source>
        <dbReference type="Pfam" id="PF22725"/>
    </source>
</evidence>
<dbReference type="SUPFAM" id="SSF55347">
    <property type="entry name" value="Glyceraldehyde-3-phosphate dehydrogenase-like, C-terminal domain"/>
    <property type="match status" value="1"/>
</dbReference>